<dbReference type="HAMAP" id="MF_01201">
    <property type="entry name" value="Ala_racemase"/>
    <property type="match status" value="1"/>
</dbReference>
<evidence type="ECO:0000256" key="9">
    <source>
        <dbReference type="PIRSR" id="PIRSR600821-52"/>
    </source>
</evidence>
<dbReference type="GO" id="GO:0030632">
    <property type="term" value="P:D-alanine biosynthetic process"/>
    <property type="evidence" value="ECO:0007669"/>
    <property type="project" value="UniProtKB-UniRule"/>
</dbReference>
<dbReference type="EMBL" id="AWGB01000020">
    <property type="protein sequence ID" value="ESQ91038.1"/>
    <property type="molecule type" value="Genomic_DNA"/>
</dbReference>
<dbReference type="OrthoDB" id="9813814at2"/>
<evidence type="ECO:0000256" key="8">
    <source>
        <dbReference type="PIRSR" id="PIRSR600821-50"/>
    </source>
</evidence>
<dbReference type="Gene3D" id="2.40.37.10">
    <property type="entry name" value="Lyase, Ornithine Decarboxylase, Chain A, domain 1"/>
    <property type="match status" value="1"/>
</dbReference>
<dbReference type="NCBIfam" id="TIGR00492">
    <property type="entry name" value="alr"/>
    <property type="match status" value="1"/>
</dbReference>
<dbReference type="Pfam" id="PF00842">
    <property type="entry name" value="Ala_racemase_C"/>
    <property type="match status" value="1"/>
</dbReference>
<dbReference type="InterPro" id="IPR029066">
    <property type="entry name" value="PLP-binding_barrel"/>
</dbReference>
<feature type="domain" description="Alanine racemase C-terminal" evidence="10">
    <location>
        <begin position="243"/>
        <end position="369"/>
    </location>
</feature>
<dbReference type="InterPro" id="IPR020622">
    <property type="entry name" value="Ala_racemase_pyridoxalP-BS"/>
</dbReference>
<evidence type="ECO:0000256" key="1">
    <source>
        <dbReference type="ARBA" id="ARBA00000316"/>
    </source>
</evidence>
<keyword evidence="12" id="KW-1185">Reference proteome</keyword>
<dbReference type="InterPro" id="IPR009006">
    <property type="entry name" value="Ala_racemase/Decarboxylase_C"/>
</dbReference>
<evidence type="ECO:0000256" key="3">
    <source>
        <dbReference type="ARBA" id="ARBA00007880"/>
    </source>
</evidence>
<gene>
    <name evidence="11" type="ORF">ABENE_11340</name>
</gene>
<dbReference type="PATRIC" id="fig|1121022.4.peg.2299"/>
<evidence type="ECO:0000313" key="12">
    <source>
        <dbReference type="Proteomes" id="UP000017837"/>
    </source>
</evidence>
<dbReference type="EC" id="5.1.1.1" evidence="4 7"/>
<dbReference type="UniPathway" id="UPA00042">
    <property type="reaction ID" value="UER00497"/>
</dbReference>
<dbReference type="Proteomes" id="UP000017837">
    <property type="component" value="Unassembled WGS sequence"/>
</dbReference>
<sequence>MFEMNMRTEPVSGRLVIDLAAIQTNYRFLCSIAAPAPVAAVVKADAYGLGAVAVSKALCAIGCQDFFVAHLNEAVAIVPHLPSAARVYVLNGLMPGEEGQCADLGVIPVLNGVEQVENWARLARSQGGMLPAVLQVDSGMSRLGLSLAEASAIAHNKPLRDMLDLKWLISHLACADERDSEQNLHQLATFRDACALFPETPGCFANSGGIFLGADFRGAMVRSGIALYGGAPTSGGPNPMTPVVSLTVPVVQTRRVSTGAKVGYGGAFQADRPMVLATIAAGYADGLPRSLGDFGAAWLGAIRLPIVGRVSMDTMTIDISHLDPGTVGLGTQVELIGHNSPIDAVAEAAGTISYEILTRLGRRFRRVLIEAVSPPPSANSQSEEELRL</sequence>
<protein>
    <recommendedName>
        <fullName evidence="4 7">Alanine racemase</fullName>
        <ecNumber evidence="4 7">5.1.1.1</ecNumber>
    </recommendedName>
</protein>
<dbReference type="PROSITE" id="PS00395">
    <property type="entry name" value="ALANINE_RACEMASE"/>
    <property type="match status" value="1"/>
</dbReference>
<dbReference type="CDD" id="cd00430">
    <property type="entry name" value="PLPDE_III_AR"/>
    <property type="match status" value="1"/>
</dbReference>
<dbReference type="RefSeq" id="WP_018082729.1">
    <property type="nucleotide sequence ID" value="NZ_AWGB01000020.1"/>
</dbReference>
<dbReference type="PANTHER" id="PTHR30511">
    <property type="entry name" value="ALANINE RACEMASE"/>
    <property type="match status" value="1"/>
</dbReference>
<dbReference type="PANTHER" id="PTHR30511:SF0">
    <property type="entry name" value="ALANINE RACEMASE, CATABOLIC-RELATED"/>
    <property type="match status" value="1"/>
</dbReference>
<comment type="catalytic activity">
    <reaction evidence="1 7">
        <text>L-alanine = D-alanine</text>
        <dbReference type="Rhea" id="RHEA:20249"/>
        <dbReference type="ChEBI" id="CHEBI:57416"/>
        <dbReference type="ChEBI" id="CHEBI:57972"/>
        <dbReference type="EC" id="5.1.1.1"/>
    </reaction>
</comment>
<feature type="modified residue" description="N6-(pyridoxal phosphate)lysine" evidence="7 8">
    <location>
        <position position="43"/>
    </location>
</feature>
<feature type="binding site" evidence="7 9">
    <location>
        <position position="142"/>
    </location>
    <ligand>
        <name>substrate</name>
    </ligand>
</feature>
<evidence type="ECO:0000313" key="11">
    <source>
        <dbReference type="EMBL" id="ESQ91038.1"/>
    </source>
</evidence>
<dbReference type="PRINTS" id="PR00992">
    <property type="entry name" value="ALARACEMASE"/>
</dbReference>
<comment type="pathway">
    <text evidence="7">Amino-acid biosynthesis; D-alanine biosynthesis; D-alanine from L-alanine: step 1/1.</text>
</comment>
<dbReference type="InterPro" id="IPR011079">
    <property type="entry name" value="Ala_racemase_C"/>
</dbReference>
<dbReference type="Gene3D" id="3.20.20.10">
    <property type="entry name" value="Alanine racemase"/>
    <property type="match status" value="1"/>
</dbReference>
<keyword evidence="5 7" id="KW-0663">Pyridoxal phosphate</keyword>
<dbReference type="STRING" id="1121022.GCA_000376105_03060"/>
<evidence type="ECO:0000259" key="10">
    <source>
        <dbReference type="SMART" id="SM01005"/>
    </source>
</evidence>
<proteinExistence type="inferred from homology"/>
<organism evidence="11 12">
    <name type="scientific">Asticcacaulis benevestitus DSM 16100 = ATCC BAA-896</name>
    <dbReference type="NCBI Taxonomy" id="1121022"/>
    <lineage>
        <taxon>Bacteria</taxon>
        <taxon>Pseudomonadati</taxon>
        <taxon>Pseudomonadota</taxon>
        <taxon>Alphaproteobacteria</taxon>
        <taxon>Caulobacterales</taxon>
        <taxon>Caulobacteraceae</taxon>
        <taxon>Asticcacaulis</taxon>
    </lineage>
</organism>
<evidence type="ECO:0000256" key="7">
    <source>
        <dbReference type="HAMAP-Rule" id="MF_01201"/>
    </source>
</evidence>
<keyword evidence="6 7" id="KW-0413">Isomerase</keyword>
<feature type="binding site" evidence="7 9">
    <location>
        <position position="312"/>
    </location>
    <ligand>
        <name>substrate</name>
    </ligand>
</feature>
<dbReference type="SUPFAM" id="SSF50621">
    <property type="entry name" value="Alanine racemase C-terminal domain-like"/>
    <property type="match status" value="1"/>
</dbReference>
<dbReference type="InterPro" id="IPR000821">
    <property type="entry name" value="Ala_racemase"/>
</dbReference>
<feature type="active site" description="Proton acceptor; specific for L-alanine" evidence="7">
    <location>
        <position position="264"/>
    </location>
</feature>
<dbReference type="GO" id="GO:0030170">
    <property type="term" value="F:pyridoxal phosphate binding"/>
    <property type="evidence" value="ECO:0007669"/>
    <property type="project" value="UniProtKB-UniRule"/>
</dbReference>
<dbReference type="AlphaFoldDB" id="V4RI84"/>
<name>V4RI84_9CAUL</name>
<evidence type="ECO:0000256" key="4">
    <source>
        <dbReference type="ARBA" id="ARBA00013089"/>
    </source>
</evidence>
<evidence type="ECO:0000256" key="6">
    <source>
        <dbReference type="ARBA" id="ARBA00023235"/>
    </source>
</evidence>
<dbReference type="GO" id="GO:0005829">
    <property type="term" value="C:cytosol"/>
    <property type="evidence" value="ECO:0007669"/>
    <property type="project" value="TreeGrafter"/>
</dbReference>
<dbReference type="eggNOG" id="COG0787">
    <property type="taxonomic scope" value="Bacteria"/>
</dbReference>
<comment type="function">
    <text evidence="7">Catalyzes the interconversion of L-alanine and D-alanine. May also act on other amino acids.</text>
</comment>
<accession>V4RI84</accession>
<comment type="cofactor">
    <cofactor evidence="2 7 8">
        <name>pyridoxal 5'-phosphate</name>
        <dbReference type="ChEBI" id="CHEBI:597326"/>
    </cofactor>
</comment>
<reference evidence="11 12" key="1">
    <citation type="journal article" date="2014" name="Nature">
        <title>Sequential evolution of bacterial morphology by co-option of a developmental regulator.</title>
        <authorList>
            <person name="Jiang C."/>
            <person name="Brown P.J."/>
            <person name="Ducret A."/>
            <person name="Brun Y.V."/>
        </authorList>
    </citation>
    <scope>NUCLEOTIDE SEQUENCE [LARGE SCALE GENOMIC DNA]</scope>
    <source>
        <strain evidence="11 12">DSM 16100</strain>
    </source>
</reference>
<dbReference type="GO" id="GO:0008784">
    <property type="term" value="F:alanine racemase activity"/>
    <property type="evidence" value="ECO:0007669"/>
    <property type="project" value="UniProtKB-UniRule"/>
</dbReference>
<evidence type="ECO:0000256" key="2">
    <source>
        <dbReference type="ARBA" id="ARBA00001933"/>
    </source>
</evidence>
<evidence type="ECO:0000256" key="5">
    <source>
        <dbReference type="ARBA" id="ARBA00022898"/>
    </source>
</evidence>
<comment type="caution">
    <text evidence="11">The sequence shown here is derived from an EMBL/GenBank/DDBJ whole genome shotgun (WGS) entry which is preliminary data.</text>
</comment>
<dbReference type="Pfam" id="PF01168">
    <property type="entry name" value="Ala_racemase_N"/>
    <property type="match status" value="1"/>
</dbReference>
<dbReference type="InterPro" id="IPR001608">
    <property type="entry name" value="Ala_racemase_N"/>
</dbReference>
<comment type="similarity">
    <text evidence="3 7">Belongs to the alanine racemase family.</text>
</comment>
<dbReference type="SMART" id="SM01005">
    <property type="entry name" value="Ala_racemase_C"/>
    <property type="match status" value="1"/>
</dbReference>
<feature type="active site" description="Proton acceptor; specific for D-alanine" evidence="7">
    <location>
        <position position="43"/>
    </location>
</feature>
<dbReference type="SUPFAM" id="SSF51419">
    <property type="entry name" value="PLP-binding barrel"/>
    <property type="match status" value="1"/>
</dbReference>